<sequence>MAFISKKSPEQQAQAAADKERKRQEAEEKQQAERLERNRQAFLATPVGQARQCFERGDLVYQCSIDVMGQQAVIVAMVGSMTTQQTKDPVAVLNAVCREGWELVNGSFVFVEQGQQSRDKFMSSGQNVAIKGETVGYYLFKRCEANRRES</sequence>
<dbReference type="Proteomes" id="UP000476310">
    <property type="component" value="Unassembled WGS sequence"/>
</dbReference>
<comment type="caution">
    <text evidence="2">The sequence shown here is derived from an EMBL/GenBank/DDBJ whole genome shotgun (WGS) entry which is preliminary data.</text>
</comment>
<proteinExistence type="predicted"/>
<reference evidence="2" key="1">
    <citation type="submission" date="2020-02" db="EMBL/GenBank/DDBJ databases">
        <title>A new Streptomyces sp. for controlling soil-borne diseases.</title>
        <authorList>
            <person name="Li X."/>
            <person name="Tian Y."/>
            <person name="Gao K."/>
        </authorList>
    </citation>
    <scope>NUCLEOTIDE SEQUENCE [LARGE SCALE GENOMIC DNA]</scope>
    <source>
        <strain evidence="2">0250</strain>
    </source>
</reference>
<dbReference type="EMBL" id="JAAIKT010000047">
    <property type="protein sequence ID" value="NEW74744.1"/>
    <property type="molecule type" value="Genomic_DNA"/>
</dbReference>
<evidence type="ECO:0000313" key="3">
    <source>
        <dbReference type="Proteomes" id="UP000476310"/>
    </source>
</evidence>
<evidence type="ECO:0000313" key="2">
    <source>
        <dbReference type="EMBL" id="NEW74744.1"/>
    </source>
</evidence>
<feature type="region of interest" description="Disordered" evidence="1">
    <location>
        <begin position="1"/>
        <end position="34"/>
    </location>
</feature>
<keyword evidence="3" id="KW-1185">Reference proteome</keyword>
<feature type="compositionally biased region" description="Basic and acidic residues" evidence="1">
    <location>
        <begin position="17"/>
        <end position="34"/>
    </location>
</feature>
<protein>
    <submittedName>
        <fullName evidence="2">Uncharacterized protein</fullName>
    </submittedName>
</protein>
<organism evidence="2 3">
    <name type="scientific">Streptomyces rhizosphaericus</name>
    <dbReference type="NCBI Taxonomy" id="114699"/>
    <lineage>
        <taxon>Bacteria</taxon>
        <taxon>Bacillati</taxon>
        <taxon>Actinomycetota</taxon>
        <taxon>Actinomycetes</taxon>
        <taxon>Kitasatosporales</taxon>
        <taxon>Streptomycetaceae</taxon>
        <taxon>Streptomyces</taxon>
        <taxon>Streptomyces violaceusniger group</taxon>
    </lineage>
</organism>
<gene>
    <name evidence="2" type="ORF">G4H13_31360</name>
</gene>
<dbReference type="AlphaFoldDB" id="A0A6G4APN0"/>
<evidence type="ECO:0000256" key="1">
    <source>
        <dbReference type="SAM" id="MobiDB-lite"/>
    </source>
</evidence>
<dbReference type="RefSeq" id="WP_164432610.1">
    <property type="nucleotide sequence ID" value="NZ_JAAIKT010000047.1"/>
</dbReference>
<accession>A0A6G4APN0</accession>
<name>A0A6G4APN0_9ACTN</name>